<dbReference type="EMBL" id="KV427609">
    <property type="protein sequence ID" value="KZT10526.1"/>
    <property type="molecule type" value="Genomic_DNA"/>
</dbReference>
<dbReference type="GeneID" id="63823885"/>
<accession>A0A165GLR9</accession>
<organism evidence="1 2">
    <name type="scientific">Laetiporus sulphureus 93-53</name>
    <dbReference type="NCBI Taxonomy" id="1314785"/>
    <lineage>
        <taxon>Eukaryota</taxon>
        <taxon>Fungi</taxon>
        <taxon>Dikarya</taxon>
        <taxon>Basidiomycota</taxon>
        <taxon>Agaricomycotina</taxon>
        <taxon>Agaricomycetes</taxon>
        <taxon>Polyporales</taxon>
        <taxon>Laetiporus</taxon>
    </lineage>
</organism>
<sequence>MPLRRRFLERDWYMEMNGSFAFHHFDISEGLISRLFRVVLLTIMNAVFFQETMDDLLRSWMSASSGQHINDLKRAIGRLVAHSALTARRIAVLETTFGLTSHSVRNYDARRGLLRAISPRALTLRAGQANIPIVKDFRHCEEFNRPRYNKSSSCTEEVIGGESEGGVVMTEGPVGCNFNA</sequence>
<reference evidence="1 2" key="1">
    <citation type="journal article" date="2016" name="Mol. Biol. Evol.">
        <title>Comparative Genomics of Early-Diverging Mushroom-Forming Fungi Provides Insights into the Origins of Lignocellulose Decay Capabilities.</title>
        <authorList>
            <person name="Nagy L.G."/>
            <person name="Riley R."/>
            <person name="Tritt A."/>
            <person name="Adam C."/>
            <person name="Daum C."/>
            <person name="Floudas D."/>
            <person name="Sun H."/>
            <person name="Yadav J.S."/>
            <person name="Pangilinan J."/>
            <person name="Larsson K.H."/>
            <person name="Matsuura K."/>
            <person name="Barry K."/>
            <person name="Labutti K."/>
            <person name="Kuo R."/>
            <person name="Ohm R.A."/>
            <person name="Bhattacharya S.S."/>
            <person name="Shirouzu T."/>
            <person name="Yoshinaga Y."/>
            <person name="Martin F.M."/>
            <person name="Grigoriev I.V."/>
            <person name="Hibbett D.S."/>
        </authorList>
    </citation>
    <scope>NUCLEOTIDE SEQUENCE [LARGE SCALE GENOMIC DNA]</scope>
    <source>
        <strain evidence="1 2">93-53</strain>
    </source>
</reference>
<protein>
    <submittedName>
        <fullName evidence="1">Uncharacterized protein</fullName>
    </submittedName>
</protein>
<name>A0A165GLR9_9APHY</name>
<dbReference type="Proteomes" id="UP000076871">
    <property type="component" value="Unassembled WGS sequence"/>
</dbReference>
<dbReference type="RefSeq" id="XP_040768266.1">
    <property type="nucleotide sequence ID" value="XM_040906856.1"/>
</dbReference>
<proteinExistence type="predicted"/>
<evidence type="ECO:0000313" key="1">
    <source>
        <dbReference type="EMBL" id="KZT10526.1"/>
    </source>
</evidence>
<dbReference type="AlphaFoldDB" id="A0A165GLR9"/>
<dbReference type="InParanoid" id="A0A165GLR9"/>
<gene>
    <name evidence="1" type="ORF">LAESUDRAFT_711680</name>
</gene>
<keyword evidence="2" id="KW-1185">Reference proteome</keyword>
<evidence type="ECO:0000313" key="2">
    <source>
        <dbReference type="Proteomes" id="UP000076871"/>
    </source>
</evidence>